<reference evidence="1" key="1">
    <citation type="submission" date="2023-10" db="EMBL/GenBank/DDBJ databases">
        <authorList>
            <person name="Rodriguez Cubillos JULIANA M."/>
            <person name="De Vega J."/>
        </authorList>
    </citation>
    <scope>NUCLEOTIDE SEQUENCE</scope>
</reference>
<gene>
    <name evidence="1" type="ORF">MILVUS5_LOCUS3338</name>
</gene>
<evidence type="ECO:0000313" key="1">
    <source>
        <dbReference type="EMBL" id="CAJ2631921.1"/>
    </source>
</evidence>
<proteinExistence type="predicted"/>
<evidence type="ECO:0000313" key="2">
    <source>
        <dbReference type="Proteomes" id="UP001177021"/>
    </source>
</evidence>
<accession>A0ACB0IIV8</accession>
<organism evidence="1 2">
    <name type="scientific">Trifolium pratense</name>
    <name type="common">Red clover</name>
    <dbReference type="NCBI Taxonomy" id="57577"/>
    <lineage>
        <taxon>Eukaryota</taxon>
        <taxon>Viridiplantae</taxon>
        <taxon>Streptophyta</taxon>
        <taxon>Embryophyta</taxon>
        <taxon>Tracheophyta</taxon>
        <taxon>Spermatophyta</taxon>
        <taxon>Magnoliopsida</taxon>
        <taxon>eudicotyledons</taxon>
        <taxon>Gunneridae</taxon>
        <taxon>Pentapetalae</taxon>
        <taxon>rosids</taxon>
        <taxon>fabids</taxon>
        <taxon>Fabales</taxon>
        <taxon>Fabaceae</taxon>
        <taxon>Papilionoideae</taxon>
        <taxon>50 kb inversion clade</taxon>
        <taxon>NPAAA clade</taxon>
        <taxon>Hologalegina</taxon>
        <taxon>IRL clade</taxon>
        <taxon>Trifolieae</taxon>
        <taxon>Trifolium</taxon>
    </lineage>
</organism>
<comment type="caution">
    <text evidence="1">The sequence shown here is derived from an EMBL/GenBank/DDBJ whole genome shotgun (WGS) entry which is preliminary data.</text>
</comment>
<sequence length="72" mass="8198">MGQYVSPSSFRLGLEKCHRSPKWGTFFFLELLLQLDQDPPTSASSAIFHKGSFRLMQMNQINHANGFVKNPL</sequence>
<dbReference type="EMBL" id="CASHSV030000001">
    <property type="protein sequence ID" value="CAJ2631921.1"/>
    <property type="molecule type" value="Genomic_DNA"/>
</dbReference>
<protein>
    <submittedName>
        <fullName evidence="1">Uncharacterized protein</fullName>
    </submittedName>
</protein>
<name>A0ACB0IIV8_TRIPR</name>
<dbReference type="Proteomes" id="UP001177021">
    <property type="component" value="Unassembled WGS sequence"/>
</dbReference>
<keyword evidence="2" id="KW-1185">Reference proteome</keyword>